<evidence type="ECO:0000313" key="2">
    <source>
        <dbReference type="WBParaSite" id="JU765_v2.g417.t1"/>
    </source>
</evidence>
<proteinExistence type="predicted"/>
<name>A0AC34R7A7_9BILA</name>
<accession>A0AC34R7A7</accession>
<evidence type="ECO:0000313" key="1">
    <source>
        <dbReference type="Proteomes" id="UP000887576"/>
    </source>
</evidence>
<sequence length="561" mass="63210">MKTVHPNKRVLIYLGLFASAIVLLLWIQILGSPTDGKRIPVPIVRDIDVRKQLEPKVIPGVDPPDFVDEKVEKSAEKGENLVKVEEEKEKVVAAAEPSKEVIAVPNNPDAEKLDKIREMMKFAWEGYKNYSWGANELRPIAKQAHSQSIFGGSAMGATIVDGADTLFIMGLTKEFEEAKKYIAETWSIKKATGQLSVFETTIRFIGGFLTLFALTGDEIFKTRAQETADVLMPAFDTPTGIAKSLINPATKTASNYHWASDNSILAEFGSLHLEFEYLSQITGNPIYKEKVQKIRDHLDGMDKFYGGLFYNYVSPNTGKFANSHVSLGALGDSFYEYLIKSYLLTNKTDEQALKMHKDASNAIQEHMIFTSKSGLKYIAELRSGSPEHKMGHLACFTPGMFALESMVEKNDERKKKLVQVAEDLANTCHESYVRSETRIGPEMFYFNNHDDATSKRSENGYILRPEVLEGFFYLWRITGNQKYKDWVWDGISAIDKHCKSAAGYAGLKNVYKPEAGFDDVQQSFFLAETLKYAYLTFDNDAIPLDKYVFNTEAHPFPIFQP</sequence>
<organism evidence="1 2">
    <name type="scientific">Panagrolaimus sp. JU765</name>
    <dbReference type="NCBI Taxonomy" id="591449"/>
    <lineage>
        <taxon>Eukaryota</taxon>
        <taxon>Metazoa</taxon>
        <taxon>Ecdysozoa</taxon>
        <taxon>Nematoda</taxon>
        <taxon>Chromadorea</taxon>
        <taxon>Rhabditida</taxon>
        <taxon>Tylenchina</taxon>
        <taxon>Panagrolaimomorpha</taxon>
        <taxon>Panagrolaimoidea</taxon>
        <taxon>Panagrolaimidae</taxon>
        <taxon>Panagrolaimus</taxon>
    </lineage>
</organism>
<dbReference type="Proteomes" id="UP000887576">
    <property type="component" value="Unplaced"/>
</dbReference>
<reference evidence="2" key="1">
    <citation type="submission" date="2022-11" db="UniProtKB">
        <authorList>
            <consortium name="WormBaseParasite"/>
        </authorList>
    </citation>
    <scope>IDENTIFICATION</scope>
</reference>
<protein>
    <submittedName>
        <fullName evidence="2">Alpha-1,2-Mannosidase</fullName>
    </submittedName>
</protein>
<dbReference type="WBParaSite" id="JU765_v2.g417.t1">
    <property type="protein sequence ID" value="JU765_v2.g417.t1"/>
    <property type="gene ID" value="JU765_v2.g417"/>
</dbReference>